<dbReference type="KEGG" id="hav:AT03_00305"/>
<accession>A0A097QWX4</accession>
<dbReference type="GO" id="GO:0005576">
    <property type="term" value="C:extracellular region"/>
    <property type="evidence" value="ECO:0007669"/>
    <property type="project" value="TreeGrafter"/>
</dbReference>
<dbReference type="PANTHER" id="PTHR37549">
    <property type="entry name" value="LIPOPROTEIN LPRI"/>
    <property type="match status" value="1"/>
</dbReference>
<name>A0A097QWX4_HAFAL</name>
<keyword evidence="1" id="KW-0732">Signal</keyword>
<sequence>MCVRNTLIKFLWVLLVGLTSSQAMAVNCQRATTPLENTICSNDGLHWLDTTMTIIYRAMLVKEDSLKVHSQYENWEKSLEKCTSDNCIERAYYEGISTLSDADTNFQWDGQWWNLSAGNMSGGTVQFSRNNEWGFNIDIHAWTGMNGDEYTAEARKLYGIGIVDRVTDTSSCKLLLIPKKDGSLQIHSNADWGCRMSMPDGVFIDGKYTKATKDPRPKPSLLSIGIITEAARDQQFRELVGVDYQRFVDTANVYIYSEDLDNIGARVISMWVRGASNNKAAIIMYTPEGDMWAGLIVPDKNGQLAMRYYSSKNKDEKMMPRTLASWKLHFLEK</sequence>
<protein>
    <submittedName>
        <fullName evidence="2">Uncharacterized protein</fullName>
    </submittedName>
</protein>
<keyword evidence="3" id="KW-1185">Reference proteome</keyword>
<gene>
    <name evidence="2" type="ORF">AT03_00305</name>
</gene>
<dbReference type="eggNOG" id="COG4461">
    <property type="taxonomic scope" value="Bacteria"/>
</dbReference>
<dbReference type="PANTHER" id="PTHR37549:SF1">
    <property type="entry name" value="LIPOPROTEIN LPRI"/>
    <property type="match status" value="1"/>
</dbReference>
<dbReference type="RefSeq" id="WP_025799719.1">
    <property type="nucleotide sequence ID" value="NZ_CP009706.1"/>
</dbReference>
<proteinExistence type="predicted"/>
<reference evidence="2 3" key="1">
    <citation type="journal article" date="2014" name="Gut Pathog.">
        <title>Gene clusters of Hafnia alvei strain FB1 important in survival and pathogenesis: a draft genome perspective.</title>
        <authorList>
            <person name="Tan J.Y."/>
            <person name="Yin W.F."/>
            <person name="Chan K.G."/>
        </authorList>
    </citation>
    <scope>NUCLEOTIDE SEQUENCE [LARGE SCALE GENOMIC DNA]</scope>
    <source>
        <strain evidence="2 3">FB1</strain>
    </source>
</reference>
<feature type="chain" id="PRO_5001937508" evidence="1">
    <location>
        <begin position="26"/>
        <end position="333"/>
    </location>
</feature>
<dbReference type="EMBL" id="CP009706">
    <property type="protein sequence ID" value="AIU70994.1"/>
    <property type="molecule type" value="Genomic_DNA"/>
</dbReference>
<dbReference type="Proteomes" id="UP000029986">
    <property type="component" value="Chromosome"/>
</dbReference>
<dbReference type="HOGENOM" id="CLU_070307_0_0_6"/>
<dbReference type="PATRIC" id="fig|1453496.5.peg.68"/>
<dbReference type="InterPro" id="IPR052755">
    <property type="entry name" value="Lysozyme_Inhibitor_LprI"/>
</dbReference>
<dbReference type="OrthoDB" id="6608320at2"/>
<evidence type="ECO:0000313" key="2">
    <source>
        <dbReference type="EMBL" id="AIU70994.1"/>
    </source>
</evidence>
<evidence type="ECO:0000313" key="3">
    <source>
        <dbReference type="Proteomes" id="UP000029986"/>
    </source>
</evidence>
<evidence type="ECO:0000256" key="1">
    <source>
        <dbReference type="SAM" id="SignalP"/>
    </source>
</evidence>
<dbReference type="AlphaFoldDB" id="A0A097QWX4"/>
<feature type="signal peptide" evidence="1">
    <location>
        <begin position="1"/>
        <end position="25"/>
    </location>
</feature>
<organism evidence="2 3">
    <name type="scientific">Hafnia alvei FB1</name>
    <dbReference type="NCBI Taxonomy" id="1453496"/>
    <lineage>
        <taxon>Bacteria</taxon>
        <taxon>Pseudomonadati</taxon>
        <taxon>Pseudomonadota</taxon>
        <taxon>Gammaproteobacteria</taxon>
        <taxon>Enterobacterales</taxon>
        <taxon>Hafniaceae</taxon>
        <taxon>Hafnia</taxon>
    </lineage>
</organism>